<evidence type="ECO:0000256" key="1">
    <source>
        <dbReference type="SAM" id="MobiDB-lite"/>
    </source>
</evidence>
<feature type="compositionally biased region" description="Pro residues" evidence="1">
    <location>
        <begin position="16"/>
        <end position="26"/>
    </location>
</feature>
<evidence type="ECO:0000313" key="3">
    <source>
        <dbReference type="Proteomes" id="UP001165065"/>
    </source>
</evidence>
<dbReference type="SUPFAM" id="SSF56281">
    <property type="entry name" value="Metallo-hydrolase/oxidoreductase"/>
    <property type="match status" value="1"/>
</dbReference>
<dbReference type="Proteomes" id="UP001165065">
    <property type="component" value="Unassembled WGS sequence"/>
</dbReference>
<dbReference type="PANTHER" id="PTHR33835:SF1">
    <property type="entry name" value="METALLO-BETA-LACTAMASE DOMAIN-CONTAINING PROTEIN"/>
    <property type="match status" value="1"/>
</dbReference>
<reference evidence="3" key="1">
    <citation type="journal article" date="2023" name="Commun. Biol.">
        <title>Genome analysis of Parmales, the sister group of diatoms, reveals the evolutionary specialization of diatoms from phago-mixotrophs to photoautotrophs.</title>
        <authorList>
            <person name="Ban H."/>
            <person name="Sato S."/>
            <person name="Yoshikawa S."/>
            <person name="Yamada K."/>
            <person name="Nakamura Y."/>
            <person name="Ichinomiya M."/>
            <person name="Sato N."/>
            <person name="Blanc-Mathieu R."/>
            <person name="Endo H."/>
            <person name="Kuwata A."/>
            <person name="Ogata H."/>
        </authorList>
    </citation>
    <scope>NUCLEOTIDE SEQUENCE [LARGE SCALE GENOMIC DNA]</scope>
</reference>
<protein>
    <submittedName>
        <fullName evidence="2">Uncharacterized protein</fullName>
    </submittedName>
</protein>
<name>A0A9W7G0Z3_9STRA</name>
<gene>
    <name evidence="2" type="ORF">TrCOL_g852</name>
</gene>
<sequence length="325" mass="36742">MPSSRDALIELARKLNPPPLQSPPSTPSSYSNRPSLPLIPVAPSIYTCDRAFYWNSIDVSCRSTIIQLSPTTIFVHSPVGIDDFFKEAWENLLKQGEEELGNAASNVKKEVYVFTPNYEHLKYAPEWYDFSTHSPSLTFKFFGSPGISSLLPSITPLYEIPPGYTPPTPLPSTIPFPPDQLLPLHVDCEANPFTGKAFFSETVFLHVPTKTLITTDLFWNYPSQGPVNKALKEKVGYLGDEDFGTWELAPEASVPRRSRAWKFGMDRIFAPFYDGFMVKDEGRMREIVGVLLGWEVEVIVPAHGDVVRGRELCREVLEEHFKRWI</sequence>
<feature type="region of interest" description="Disordered" evidence="1">
    <location>
        <begin position="13"/>
        <end position="33"/>
    </location>
</feature>
<dbReference type="PANTHER" id="PTHR33835">
    <property type="entry name" value="YALI0C07656P"/>
    <property type="match status" value="1"/>
</dbReference>
<comment type="caution">
    <text evidence="2">The sequence shown here is derived from an EMBL/GenBank/DDBJ whole genome shotgun (WGS) entry which is preliminary data.</text>
</comment>
<dbReference type="InterPro" id="IPR036866">
    <property type="entry name" value="RibonucZ/Hydroxyglut_hydro"/>
</dbReference>
<dbReference type="AlphaFoldDB" id="A0A9W7G0Z3"/>
<organism evidence="2 3">
    <name type="scientific">Triparma columacea</name>
    <dbReference type="NCBI Taxonomy" id="722753"/>
    <lineage>
        <taxon>Eukaryota</taxon>
        <taxon>Sar</taxon>
        <taxon>Stramenopiles</taxon>
        <taxon>Ochrophyta</taxon>
        <taxon>Bolidophyceae</taxon>
        <taxon>Parmales</taxon>
        <taxon>Triparmaceae</taxon>
        <taxon>Triparma</taxon>
    </lineage>
</organism>
<dbReference type="OrthoDB" id="421671at2759"/>
<accession>A0A9W7G0Z3</accession>
<dbReference type="EMBL" id="BRYA01000008">
    <property type="protein sequence ID" value="GMI31449.1"/>
    <property type="molecule type" value="Genomic_DNA"/>
</dbReference>
<evidence type="ECO:0000313" key="2">
    <source>
        <dbReference type="EMBL" id="GMI31449.1"/>
    </source>
</evidence>
<dbReference type="InterPro" id="IPR025638">
    <property type="entry name" value="DUF4336"/>
</dbReference>
<keyword evidence="3" id="KW-1185">Reference proteome</keyword>
<proteinExistence type="predicted"/>